<feature type="compositionally biased region" description="Basic and acidic residues" evidence="1">
    <location>
        <begin position="216"/>
        <end position="234"/>
    </location>
</feature>
<dbReference type="EMBL" id="JAVHNS010000004">
    <property type="protein sequence ID" value="KAK6358557.1"/>
    <property type="molecule type" value="Genomic_DNA"/>
</dbReference>
<evidence type="ECO:0000313" key="4">
    <source>
        <dbReference type="Proteomes" id="UP001373714"/>
    </source>
</evidence>
<comment type="caution">
    <text evidence="3">The sequence shown here is derived from an EMBL/GenBank/DDBJ whole genome shotgun (WGS) entry which is preliminary data.</text>
</comment>
<accession>A0AAV9V9A7</accession>
<evidence type="ECO:0000313" key="3">
    <source>
        <dbReference type="EMBL" id="KAK6358557.1"/>
    </source>
</evidence>
<feature type="compositionally biased region" description="Polar residues" evidence="1">
    <location>
        <begin position="1"/>
        <end position="14"/>
    </location>
</feature>
<feature type="region of interest" description="Disordered" evidence="1">
    <location>
        <begin position="130"/>
        <end position="271"/>
    </location>
</feature>
<organism evidence="3 4">
    <name type="scientific">Orbilia blumenaviensis</name>
    <dbReference type="NCBI Taxonomy" id="1796055"/>
    <lineage>
        <taxon>Eukaryota</taxon>
        <taxon>Fungi</taxon>
        <taxon>Dikarya</taxon>
        <taxon>Ascomycota</taxon>
        <taxon>Pezizomycotina</taxon>
        <taxon>Orbiliomycetes</taxon>
        <taxon>Orbiliales</taxon>
        <taxon>Orbiliaceae</taxon>
        <taxon>Orbilia</taxon>
    </lineage>
</organism>
<feature type="region of interest" description="Disordered" evidence="1">
    <location>
        <begin position="430"/>
        <end position="449"/>
    </location>
</feature>
<dbReference type="Pfam" id="PF20411">
    <property type="entry name" value="DUF6697"/>
    <property type="match status" value="1"/>
</dbReference>
<feature type="domain" description="DUF6697" evidence="2">
    <location>
        <begin position="655"/>
        <end position="870"/>
    </location>
</feature>
<reference evidence="3 4" key="1">
    <citation type="submission" date="2019-10" db="EMBL/GenBank/DDBJ databases">
        <authorList>
            <person name="Palmer J.M."/>
        </authorList>
    </citation>
    <scope>NUCLEOTIDE SEQUENCE [LARGE SCALE GENOMIC DNA]</scope>
    <source>
        <strain evidence="3 4">TWF730</strain>
    </source>
</reference>
<feature type="region of interest" description="Disordered" evidence="1">
    <location>
        <begin position="1"/>
        <end position="59"/>
    </location>
</feature>
<dbReference type="AlphaFoldDB" id="A0AAV9V9A7"/>
<evidence type="ECO:0000256" key="1">
    <source>
        <dbReference type="SAM" id="MobiDB-lite"/>
    </source>
</evidence>
<proteinExistence type="predicted"/>
<feature type="region of interest" description="Disordered" evidence="1">
    <location>
        <begin position="470"/>
        <end position="620"/>
    </location>
</feature>
<keyword evidence="4" id="KW-1185">Reference proteome</keyword>
<dbReference type="Proteomes" id="UP001373714">
    <property type="component" value="Unassembled WGS sequence"/>
</dbReference>
<feature type="compositionally biased region" description="Basic and acidic residues" evidence="1">
    <location>
        <begin position="20"/>
        <end position="32"/>
    </location>
</feature>
<gene>
    <name evidence="3" type="ORF">TWF730_007884</name>
</gene>
<feature type="compositionally biased region" description="Basic and acidic residues" evidence="1">
    <location>
        <begin position="430"/>
        <end position="442"/>
    </location>
</feature>
<feature type="compositionally biased region" description="Polar residues" evidence="1">
    <location>
        <begin position="35"/>
        <end position="46"/>
    </location>
</feature>
<evidence type="ECO:0000259" key="2">
    <source>
        <dbReference type="Pfam" id="PF20411"/>
    </source>
</evidence>
<protein>
    <recommendedName>
        <fullName evidence="2">DUF6697 domain-containing protein</fullName>
    </recommendedName>
</protein>
<feature type="compositionally biased region" description="Polar residues" evidence="1">
    <location>
        <begin position="555"/>
        <end position="566"/>
    </location>
</feature>
<dbReference type="InterPro" id="IPR046520">
    <property type="entry name" value="DUF6697"/>
</dbReference>
<feature type="compositionally biased region" description="Basic and acidic residues" evidence="1">
    <location>
        <begin position="149"/>
        <end position="166"/>
    </location>
</feature>
<feature type="compositionally biased region" description="Basic and acidic residues" evidence="1">
    <location>
        <begin position="474"/>
        <end position="483"/>
    </location>
</feature>
<name>A0AAV9V9A7_9PEZI</name>
<sequence>MGSSWRPSFESGSLPQIYPLDRHRDRHHDSRRLSGLNSVRTPPQSREQSREFSLPRIPSPVCTTSRVADLYRPGDSIFRSTPPTSPNCRGHQSLCDQRREEEISPLCGSEDGELRDGDSDAVTAIEMRDTPPKSPVKFEVPTRNNNTPAKDKNIFRKHKGELDRLKGGRTGTTGHIKGSQQWSKQLQPRPKQNHHVPSEPKANRGYTPLNPCSEFHQTKYNDERKKDQLRDHGSRRSPVPIDPDSLGTYPNNLAVARPRFPRSDEVVDSQGKKWFRSQGMDDDMGDAPSSAYVDLSELLKDKPVVVKRVRDSGCQEGLSSHSPSYFAPEKDVNPMNPQGTGEDTDMQDVRDRGISTCLVSIVTPKLKLGHLPSETAPRSVALGNIDLDTLVSRLTRDIVGELKETLGGVKLEKIETPAIEDKMEVCVTEPKKEKRYPDERVASVDQEDLGDSQSLERRFIDFIPQPTTRKRLERRISKPRAESSDEDGNGEAFQRKRKRGVATFQQREKRSPSPSYSDKYGGEPVRPKPRTPADLRFRKRTRVEALAVEERSKTRSPSIAFSTSGSPCPFERRASHRGQGTPPRFRERMLVENSTSKPVKNPQPHFSATRKAAAGASRRVQGGPLPDTFWFQRYYNLLCSKTDQPHVPTENRRLFNRRMLSHYLGGNARSTVSSVSPSARISQIHRVRFVVAIKKEFVPNPTKPGEIIVISSPHNFMKDLPPDVSSFPVFLERGVAEWEYMGTYEFDGWKLFSNKEATHLQDKNLIDFWLPRLFEMRQEAEEGRDTVQKIQKCHIRQDSGKECSLVTLCDKAVSSLAPQLVPSSLRSKNHVRKLTLRQVERYFQEGTLKFNWNFLRPVGYDNVLFKKLSEARWPPKKKMTGLGIWSSLRDAEAT</sequence>